<keyword evidence="1" id="KW-0813">Transport</keyword>
<dbReference type="NCBIfam" id="NF010061">
    <property type="entry name" value="PRK13538.1"/>
    <property type="match status" value="1"/>
</dbReference>
<evidence type="ECO:0000256" key="1">
    <source>
        <dbReference type="ARBA" id="ARBA00022448"/>
    </source>
</evidence>
<evidence type="ECO:0000256" key="3">
    <source>
        <dbReference type="ARBA" id="ARBA00022748"/>
    </source>
</evidence>
<dbReference type="NCBIfam" id="TIGR01189">
    <property type="entry name" value="ccmA"/>
    <property type="match status" value="1"/>
</dbReference>
<evidence type="ECO:0000256" key="4">
    <source>
        <dbReference type="ARBA" id="ARBA00022840"/>
    </source>
</evidence>
<dbReference type="Proteomes" id="UP001157133">
    <property type="component" value="Unassembled WGS sequence"/>
</dbReference>
<evidence type="ECO:0000256" key="6">
    <source>
        <dbReference type="ARBA" id="ARBA00023136"/>
    </source>
</evidence>
<dbReference type="InterPro" id="IPR003439">
    <property type="entry name" value="ABC_transporter-like_ATP-bd"/>
</dbReference>
<reference evidence="8 9" key="1">
    <citation type="submission" date="2023-03" db="EMBL/GenBank/DDBJ databases">
        <title>Draft genome sequence of Thalassotalea eurytherma JCM 18482T.</title>
        <authorList>
            <person name="Sawabe T."/>
        </authorList>
    </citation>
    <scope>NUCLEOTIDE SEQUENCE [LARGE SCALE GENOMIC DNA]</scope>
    <source>
        <strain evidence="8 9">JCM 18482</strain>
    </source>
</reference>
<keyword evidence="4 8" id="KW-0067">ATP-binding</keyword>
<organism evidence="8 9">
    <name type="scientific">Thalassotalea eurytherma</name>
    <dbReference type="NCBI Taxonomy" id="1144278"/>
    <lineage>
        <taxon>Bacteria</taxon>
        <taxon>Pseudomonadati</taxon>
        <taxon>Pseudomonadota</taxon>
        <taxon>Gammaproteobacteria</taxon>
        <taxon>Alteromonadales</taxon>
        <taxon>Colwelliaceae</taxon>
        <taxon>Thalassotalea</taxon>
    </lineage>
</organism>
<evidence type="ECO:0000313" key="9">
    <source>
        <dbReference type="Proteomes" id="UP001157133"/>
    </source>
</evidence>
<dbReference type="PANTHER" id="PTHR43499">
    <property type="entry name" value="ABC TRANSPORTER I FAMILY MEMBER 1"/>
    <property type="match status" value="1"/>
</dbReference>
<dbReference type="SMART" id="SM00382">
    <property type="entry name" value="AAA"/>
    <property type="match status" value="1"/>
</dbReference>
<dbReference type="InterPro" id="IPR005895">
    <property type="entry name" value="ABC_transptr_haem_export_CcmA"/>
</dbReference>
<dbReference type="PROSITE" id="PS50893">
    <property type="entry name" value="ABC_TRANSPORTER_2"/>
    <property type="match status" value="1"/>
</dbReference>
<gene>
    <name evidence="8" type="primary">ccmA</name>
    <name evidence="8" type="ORF">theurythT_10920</name>
</gene>
<comment type="caution">
    <text evidence="8">The sequence shown here is derived from an EMBL/GenBank/DDBJ whole genome shotgun (WGS) entry which is preliminary data.</text>
</comment>
<protein>
    <submittedName>
        <fullName evidence="8">Cytochrome c biogenesis ATP-binding export protein CcmA</fullName>
    </submittedName>
</protein>
<evidence type="ECO:0000256" key="2">
    <source>
        <dbReference type="ARBA" id="ARBA00022741"/>
    </source>
</evidence>
<dbReference type="EMBL" id="BSSU01000005">
    <property type="protein sequence ID" value="GLX81640.1"/>
    <property type="molecule type" value="Genomic_DNA"/>
</dbReference>
<accession>A0ABQ6H4H2</accession>
<sequence length="212" mass="23514">MPSSNALLHADKLTCIREDRILFEALSCQFNQGDIVQIAGPNGAGKTSLLRILAGLSQPFEGEVHFQNQPLHKNVELYNQNLTYIGHLAGIKGEMTAQENLAFYLAMQGLPPHAAEQTLENVNLLGFEDALASHLSAGQHRRIALARLWQCQKPIWILDEPFTAIDKQGVKNLENLFVEHAKQGGCVILTTHQDLAIDAQLVKTIELEYQLV</sequence>
<evidence type="ECO:0000259" key="7">
    <source>
        <dbReference type="PROSITE" id="PS50893"/>
    </source>
</evidence>
<evidence type="ECO:0000313" key="8">
    <source>
        <dbReference type="EMBL" id="GLX81640.1"/>
    </source>
</evidence>
<proteinExistence type="predicted"/>
<name>A0ABQ6H4H2_9GAMM</name>
<dbReference type="InterPro" id="IPR003593">
    <property type="entry name" value="AAA+_ATPase"/>
</dbReference>
<dbReference type="Gene3D" id="3.40.50.300">
    <property type="entry name" value="P-loop containing nucleotide triphosphate hydrolases"/>
    <property type="match status" value="1"/>
</dbReference>
<dbReference type="SUPFAM" id="SSF52540">
    <property type="entry name" value="P-loop containing nucleoside triphosphate hydrolases"/>
    <property type="match status" value="1"/>
</dbReference>
<keyword evidence="6" id="KW-0472">Membrane</keyword>
<keyword evidence="2" id="KW-0547">Nucleotide-binding</keyword>
<feature type="domain" description="ABC transporter" evidence="7">
    <location>
        <begin position="8"/>
        <end position="209"/>
    </location>
</feature>
<dbReference type="PANTHER" id="PTHR43499:SF1">
    <property type="entry name" value="ABC TRANSPORTER I FAMILY MEMBER 1"/>
    <property type="match status" value="1"/>
</dbReference>
<keyword evidence="9" id="KW-1185">Reference proteome</keyword>
<dbReference type="Pfam" id="PF00005">
    <property type="entry name" value="ABC_tran"/>
    <property type="match status" value="1"/>
</dbReference>
<keyword evidence="3" id="KW-0201">Cytochrome c-type biogenesis</keyword>
<evidence type="ECO:0000256" key="5">
    <source>
        <dbReference type="ARBA" id="ARBA00022967"/>
    </source>
</evidence>
<dbReference type="GO" id="GO:0005524">
    <property type="term" value="F:ATP binding"/>
    <property type="evidence" value="ECO:0007669"/>
    <property type="project" value="UniProtKB-KW"/>
</dbReference>
<keyword evidence="5" id="KW-1278">Translocase</keyword>
<dbReference type="InterPro" id="IPR027417">
    <property type="entry name" value="P-loop_NTPase"/>
</dbReference>